<dbReference type="EMBL" id="BAAAQD010000029">
    <property type="protein sequence ID" value="GAA1560451.1"/>
    <property type="molecule type" value="Genomic_DNA"/>
</dbReference>
<feature type="domain" description="Trypsin-co-occurring" evidence="1">
    <location>
        <begin position="6"/>
        <end position="92"/>
    </location>
</feature>
<organism evidence="2 3">
    <name type="scientific">Dactylosporangium maewongense</name>
    <dbReference type="NCBI Taxonomy" id="634393"/>
    <lineage>
        <taxon>Bacteria</taxon>
        <taxon>Bacillati</taxon>
        <taxon>Actinomycetota</taxon>
        <taxon>Actinomycetes</taxon>
        <taxon>Micromonosporales</taxon>
        <taxon>Micromonosporaceae</taxon>
        <taxon>Dactylosporangium</taxon>
    </lineage>
</organism>
<evidence type="ECO:0000313" key="2">
    <source>
        <dbReference type="EMBL" id="GAA1560451.1"/>
    </source>
</evidence>
<protein>
    <recommendedName>
        <fullName evidence="1">Trypsin-co-occurring domain-containing protein</fullName>
    </recommendedName>
</protein>
<evidence type="ECO:0000313" key="3">
    <source>
        <dbReference type="Proteomes" id="UP001501470"/>
    </source>
</evidence>
<proteinExistence type="predicted"/>
<dbReference type="NCBIfam" id="NF041216">
    <property type="entry name" value="CU044_2847_fam"/>
    <property type="match status" value="1"/>
</dbReference>
<dbReference type="Pfam" id="PF19493">
    <property type="entry name" value="Trypco1"/>
    <property type="match status" value="1"/>
</dbReference>
<dbReference type="RefSeq" id="WP_344511760.1">
    <property type="nucleotide sequence ID" value="NZ_BAAAQD010000029.1"/>
</dbReference>
<reference evidence="2 3" key="1">
    <citation type="journal article" date="2019" name="Int. J. Syst. Evol. Microbiol.">
        <title>The Global Catalogue of Microorganisms (GCM) 10K type strain sequencing project: providing services to taxonomists for standard genome sequencing and annotation.</title>
        <authorList>
            <consortium name="The Broad Institute Genomics Platform"/>
            <consortium name="The Broad Institute Genome Sequencing Center for Infectious Disease"/>
            <person name="Wu L."/>
            <person name="Ma J."/>
        </authorList>
    </citation>
    <scope>NUCLEOTIDE SEQUENCE [LARGE SCALE GENOMIC DNA]</scope>
    <source>
        <strain evidence="2 3">JCM 15933</strain>
    </source>
</reference>
<name>A0ABN2CL45_9ACTN</name>
<accession>A0ABN2CL45</accession>
<sequence length="104" mass="11071">MRFGTTDVLVQTDEPEPVARISSTRVTADYEDTEQAILGVVKSIDGTIERMSALSVRPSQVQVQFGMNVLPNGEALVARGAGDALLTFTLTYAAADASQVKLVV</sequence>
<dbReference type="Proteomes" id="UP001501470">
    <property type="component" value="Unassembled WGS sequence"/>
</dbReference>
<gene>
    <name evidence="2" type="ORF">GCM10009827_097130</name>
</gene>
<dbReference type="InterPro" id="IPR045794">
    <property type="entry name" value="Trypco1"/>
</dbReference>
<keyword evidence="3" id="KW-1185">Reference proteome</keyword>
<comment type="caution">
    <text evidence="2">The sequence shown here is derived from an EMBL/GenBank/DDBJ whole genome shotgun (WGS) entry which is preliminary data.</text>
</comment>
<evidence type="ECO:0000259" key="1">
    <source>
        <dbReference type="Pfam" id="PF19493"/>
    </source>
</evidence>